<dbReference type="Pfam" id="PF11412">
    <property type="entry name" value="DsbD_N"/>
    <property type="match status" value="1"/>
</dbReference>
<feature type="non-terminal residue" evidence="2">
    <location>
        <position position="149"/>
    </location>
</feature>
<accession>A0A382PZ25</accession>
<dbReference type="Gene3D" id="2.60.40.1250">
    <property type="entry name" value="Thiol:disulfide interchange protein DsbD, N-terminal domain"/>
    <property type="match status" value="1"/>
</dbReference>
<sequence length="149" mass="16796">MTYFSYFIRPILLILGINLLPAQKLAPVTLSAKAESHPRAGEVVNLSIHTELDEGWHIWGVYNVPEGPIPTSIETNDEKVRKTGKVREPAPIVKFDEGFEIDIPYHEKTLDFILPVLLKDDLNIGNAELMVSVQYQTCNDRLCLLPKTV</sequence>
<dbReference type="EMBL" id="UINC01110402">
    <property type="protein sequence ID" value="SVC77888.1"/>
    <property type="molecule type" value="Genomic_DNA"/>
</dbReference>
<dbReference type="InterPro" id="IPR028250">
    <property type="entry name" value="DsbDN"/>
</dbReference>
<proteinExistence type="predicted"/>
<dbReference type="InterPro" id="IPR036929">
    <property type="entry name" value="DsbDN_sf"/>
</dbReference>
<organism evidence="2">
    <name type="scientific">marine metagenome</name>
    <dbReference type="NCBI Taxonomy" id="408172"/>
    <lineage>
        <taxon>unclassified sequences</taxon>
        <taxon>metagenomes</taxon>
        <taxon>ecological metagenomes</taxon>
    </lineage>
</organism>
<evidence type="ECO:0000313" key="2">
    <source>
        <dbReference type="EMBL" id="SVC77888.1"/>
    </source>
</evidence>
<reference evidence="2" key="1">
    <citation type="submission" date="2018-05" db="EMBL/GenBank/DDBJ databases">
        <authorList>
            <person name="Lanie J.A."/>
            <person name="Ng W.-L."/>
            <person name="Kazmierczak K.M."/>
            <person name="Andrzejewski T.M."/>
            <person name="Davidsen T.M."/>
            <person name="Wayne K.J."/>
            <person name="Tettelin H."/>
            <person name="Glass J.I."/>
            <person name="Rusch D."/>
            <person name="Podicherti R."/>
            <person name="Tsui H.-C.T."/>
            <person name="Winkler M.E."/>
        </authorList>
    </citation>
    <scope>NUCLEOTIDE SEQUENCE</scope>
</reference>
<evidence type="ECO:0000259" key="1">
    <source>
        <dbReference type="Pfam" id="PF11412"/>
    </source>
</evidence>
<dbReference type="AlphaFoldDB" id="A0A382PZ25"/>
<name>A0A382PZ25_9ZZZZ</name>
<protein>
    <recommendedName>
        <fullName evidence="1">Thiol:disulfide interchange protein DsbD N-terminal domain-containing protein</fullName>
    </recommendedName>
</protein>
<feature type="domain" description="Thiol:disulfide interchange protein DsbD N-terminal" evidence="1">
    <location>
        <begin position="40"/>
        <end position="148"/>
    </location>
</feature>
<gene>
    <name evidence="2" type="ORF">METZ01_LOCUS330742</name>
</gene>